<dbReference type="AlphaFoldDB" id="A0A7W5BVT1"/>
<comment type="caution">
    <text evidence="2">The sequence shown here is derived from an EMBL/GenBank/DDBJ whole genome shotgun (WGS) entry which is preliminary data.</text>
</comment>
<dbReference type="RefSeq" id="WP_379685157.1">
    <property type="nucleotide sequence ID" value="NZ_JBHLVM010000029.1"/>
</dbReference>
<feature type="signal peptide" evidence="1">
    <location>
        <begin position="1"/>
        <end position="23"/>
    </location>
</feature>
<evidence type="ECO:0000256" key="1">
    <source>
        <dbReference type="SAM" id="SignalP"/>
    </source>
</evidence>
<protein>
    <submittedName>
        <fullName evidence="2">Uncharacterized protein</fullName>
    </submittedName>
</protein>
<feature type="chain" id="PRO_5030892378" evidence="1">
    <location>
        <begin position="24"/>
        <end position="200"/>
    </location>
</feature>
<name>A0A7W5BVT1_9GAMM</name>
<organism evidence="2 3">
    <name type="scientific">Halomonas organivorans</name>
    <dbReference type="NCBI Taxonomy" id="257772"/>
    <lineage>
        <taxon>Bacteria</taxon>
        <taxon>Pseudomonadati</taxon>
        <taxon>Pseudomonadota</taxon>
        <taxon>Gammaproteobacteria</taxon>
        <taxon>Oceanospirillales</taxon>
        <taxon>Halomonadaceae</taxon>
        <taxon>Halomonas</taxon>
    </lineage>
</organism>
<proteinExistence type="predicted"/>
<keyword evidence="1" id="KW-0732">Signal</keyword>
<reference evidence="2 3" key="1">
    <citation type="submission" date="2020-08" db="EMBL/GenBank/DDBJ databases">
        <title>Genomic Encyclopedia of Type Strains, Phase III (KMG-III): the genomes of soil and plant-associated and newly described type strains.</title>
        <authorList>
            <person name="Whitman W."/>
        </authorList>
    </citation>
    <scope>NUCLEOTIDE SEQUENCE [LARGE SCALE GENOMIC DNA]</scope>
    <source>
        <strain evidence="2 3">CECT 5995</strain>
    </source>
</reference>
<sequence length="200" mass="21472">MKGTKGWASLLAGLAMVGPWVGAVVADASAVTLDEIRAANARFADVNAALAAGYVPDPSGHCIDAAHEGLPAELGGMGIHYLRPDLLGLTASEPRVDGEGTHTDFLDPAILLYEPQEDGSMMLVGVENLVFQKAWETAGNTAPPRFGSRQWDHMADDPTTPADEAHGFAPHYDQHVWFRDNPRGALEPFNPSVSCRHHRL</sequence>
<evidence type="ECO:0000313" key="3">
    <source>
        <dbReference type="Proteomes" id="UP000525987"/>
    </source>
</evidence>
<gene>
    <name evidence="2" type="ORF">FHR96_000812</name>
</gene>
<dbReference type="EMBL" id="JACHXM010000002">
    <property type="protein sequence ID" value="MBB3139965.1"/>
    <property type="molecule type" value="Genomic_DNA"/>
</dbReference>
<accession>A0A7W5BVT1</accession>
<dbReference type="Proteomes" id="UP000525987">
    <property type="component" value="Unassembled WGS sequence"/>
</dbReference>
<evidence type="ECO:0000313" key="2">
    <source>
        <dbReference type="EMBL" id="MBB3139965.1"/>
    </source>
</evidence>
<keyword evidence="3" id="KW-1185">Reference proteome</keyword>